<dbReference type="InterPro" id="IPR044066">
    <property type="entry name" value="TRIAD_supradom"/>
</dbReference>
<feature type="domain" description="RING-type" evidence="10">
    <location>
        <begin position="174"/>
        <end position="219"/>
    </location>
</feature>
<feature type="non-terminal residue" evidence="12">
    <location>
        <position position="250"/>
    </location>
</feature>
<keyword evidence="6 9" id="KW-0863">Zinc-finger</keyword>
<evidence type="ECO:0000256" key="2">
    <source>
        <dbReference type="ARBA" id="ARBA00012251"/>
    </source>
</evidence>
<dbReference type="Gene3D" id="1.20.120.1750">
    <property type="match status" value="1"/>
</dbReference>
<dbReference type="InterPro" id="IPR013083">
    <property type="entry name" value="Znf_RING/FYVE/PHD"/>
</dbReference>
<dbReference type="Pfam" id="PF01485">
    <property type="entry name" value="IBR"/>
    <property type="match status" value="1"/>
</dbReference>
<evidence type="ECO:0000256" key="6">
    <source>
        <dbReference type="ARBA" id="ARBA00022771"/>
    </source>
</evidence>
<dbReference type="Pfam" id="PF22191">
    <property type="entry name" value="IBR_1"/>
    <property type="match status" value="1"/>
</dbReference>
<accession>A0A7C8MKT0</accession>
<evidence type="ECO:0000259" key="11">
    <source>
        <dbReference type="PROSITE" id="PS51873"/>
    </source>
</evidence>
<comment type="caution">
    <text evidence="12">The sequence shown here is derived from an EMBL/GenBank/DDBJ whole genome shotgun (WGS) entry which is preliminary data.</text>
</comment>
<evidence type="ECO:0000259" key="10">
    <source>
        <dbReference type="PROSITE" id="PS50089"/>
    </source>
</evidence>
<sequence>MSVENTAGSAEIYECAFCLDEFPSSEGISAACPQHFICNACALSSFEHAVADITTFPASCCANVVWPPALFEDIIPPALFQTYTTRLREYNTVPTLRVYCANTDCGVFLHRSTFDNSNPAFSIARCPRCRTTTCVGCNSTWLNEWHRCEEDNFDPHVTPDWLPPYTNECRIKRCPRCRAWLEHGEACNHMTCAQCSHQFCFVCLLEFIGGHEEDGGCPMYGEPGDGYDEEGYEIGRGLHRLTGRDRQGRN</sequence>
<dbReference type="PROSITE" id="PS50089">
    <property type="entry name" value="ZF_RING_2"/>
    <property type="match status" value="1"/>
</dbReference>
<dbReference type="InterPro" id="IPR017907">
    <property type="entry name" value="Znf_RING_CS"/>
</dbReference>
<organism evidence="12 13">
    <name type="scientific">Massariosphaeria phaeospora</name>
    <dbReference type="NCBI Taxonomy" id="100035"/>
    <lineage>
        <taxon>Eukaryota</taxon>
        <taxon>Fungi</taxon>
        <taxon>Dikarya</taxon>
        <taxon>Ascomycota</taxon>
        <taxon>Pezizomycotina</taxon>
        <taxon>Dothideomycetes</taxon>
        <taxon>Pleosporomycetidae</taxon>
        <taxon>Pleosporales</taxon>
        <taxon>Pleosporales incertae sedis</taxon>
        <taxon>Massariosphaeria</taxon>
    </lineage>
</organism>
<dbReference type="Proteomes" id="UP000481861">
    <property type="component" value="Unassembled WGS sequence"/>
</dbReference>
<keyword evidence="5" id="KW-0677">Repeat</keyword>
<dbReference type="GO" id="GO:0016567">
    <property type="term" value="P:protein ubiquitination"/>
    <property type="evidence" value="ECO:0007669"/>
    <property type="project" value="InterPro"/>
</dbReference>
<dbReference type="AlphaFoldDB" id="A0A7C8MKT0"/>
<dbReference type="GO" id="GO:0008270">
    <property type="term" value="F:zinc ion binding"/>
    <property type="evidence" value="ECO:0007669"/>
    <property type="project" value="UniProtKB-KW"/>
</dbReference>
<protein>
    <recommendedName>
        <fullName evidence="2">RBR-type E3 ubiquitin transferase</fullName>
        <ecNumber evidence="2">2.3.2.31</ecNumber>
    </recommendedName>
</protein>
<dbReference type="InterPro" id="IPR001841">
    <property type="entry name" value="Znf_RING"/>
</dbReference>
<dbReference type="EMBL" id="JAADJZ010000001">
    <property type="protein sequence ID" value="KAF2878575.1"/>
    <property type="molecule type" value="Genomic_DNA"/>
</dbReference>
<evidence type="ECO:0000256" key="7">
    <source>
        <dbReference type="ARBA" id="ARBA00022786"/>
    </source>
</evidence>
<keyword evidence="3" id="KW-0808">Transferase</keyword>
<evidence type="ECO:0000256" key="4">
    <source>
        <dbReference type="ARBA" id="ARBA00022723"/>
    </source>
</evidence>
<name>A0A7C8MKT0_9PLEO</name>
<dbReference type="Gene3D" id="3.30.40.10">
    <property type="entry name" value="Zinc/RING finger domain, C3HC4 (zinc finger)"/>
    <property type="match status" value="1"/>
</dbReference>
<feature type="domain" description="RING-type" evidence="11">
    <location>
        <begin position="11"/>
        <end position="221"/>
    </location>
</feature>
<keyword evidence="13" id="KW-1185">Reference proteome</keyword>
<dbReference type="CDD" id="cd20336">
    <property type="entry name" value="Rcat_RBR"/>
    <property type="match status" value="1"/>
</dbReference>
<evidence type="ECO:0000256" key="9">
    <source>
        <dbReference type="PROSITE-ProRule" id="PRU00175"/>
    </source>
</evidence>
<evidence type="ECO:0000256" key="3">
    <source>
        <dbReference type="ARBA" id="ARBA00022679"/>
    </source>
</evidence>
<dbReference type="PROSITE" id="PS51873">
    <property type="entry name" value="TRIAD"/>
    <property type="match status" value="1"/>
</dbReference>
<dbReference type="GO" id="GO:0061630">
    <property type="term" value="F:ubiquitin protein ligase activity"/>
    <property type="evidence" value="ECO:0007669"/>
    <property type="project" value="UniProtKB-EC"/>
</dbReference>
<keyword evidence="8" id="KW-0862">Zinc</keyword>
<reference evidence="12 13" key="1">
    <citation type="submission" date="2020-01" db="EMBL/GenBank/DDBJ databases">
        <authorList>
            <consortium name="DOE Joint Genome Institute"/>
            <person name="Haridas S."/>
            <person name="Albert R."/>
            <person name="Binder M."/>
            <person name="Bloem J."/>
            <person name="Labutti K."/>
            <person name="Salamov A."/>
            <person name="Andreopoulos B."/>
            <person name="Baker S.E."/>
            <person name="Barry K."/>
            <person name="Bills G."/>
            <person name="Bluhm B.H."/>
            <person name="Cannon C."/>
            <person name="Castanera R."/>
            <person name="Culley D.E."/>
            <person name="Daum C."/>
            <person name="Ezra D."/>
            <person name="Gonzalez J.B."/>
            <person name="Henrissat B."/>
            <person name="Kuo A."/>
            <person name="Liang C."/>
            <person name="Lipzen A."/>
            <person name="Lutzoni F."/>
            <person name="Magnuson J."/>
            <person name="Mondo S."/>
            <person name="Nolan M."/>
            <person name="Ohm R."/>
            <person name="Pangilinan J."/>
            <person name="Park H.-J.H."/>
            <person name="Ramirez L."/>
            <person name="Alfaro M."/>
            <person name="Sun H."/>
            <person name="Tritt A."/>
            <person name="Yoshinaga Y."/>
            <person name="Zwiers L.-H.L."/>
            <person name="Turgeon B.G."/>
            <person name="Goodwin S.B."/>
            <person name="Spatafora J.W."/>
            <person name="Crous P.W."/>
            <person name="Grigoriev I.V."/>
        </authorList>
    </citation>
    <scope>NUCLEOTIDE SEQUENCE [LARGE SCALE GENOMIC DNA]</scope>
    <source>
        <strain evidence="12 13">CBS 611.86</strain>
    </source>
</reference>
<comment type="catalytic activity">
    <reaction evidence="1">
        <text>[E2 ubiquitin-conjugating enzyme]-S-ubiquitinyl-L-cysteine + [acceptor protein]-L-lysine = [E2 ubiquitin-conjugating enzyme]-L-cysteine + [acceptor protein]-N(6)-ubiquitinyl-L-lysine.</text>
        <dbReference type="EC" id="2.3.2.31"/>
    </reaction>
</comment>
<dbReference type="OrthoDB" id="9977870at2759"/>
<evidence type="ECO:0000313" key="13">
    <source>
        <dbReference type="Proteomes" id="UP000481861"/>
    </source>
</evidence>
<keyword evidence="7" id="KW-0833">Ubl conjugation pathway</keyword>
<dbReference type="EC" id="2.3.2.31" evidence="2"/>
<proteinExistence type="predicted"/>
<gene>
    <name evidence="12" type="ORF">BDV95DRAFT_480417</name>
</gene>
<keyword evidence="4" id="KW-0479">Metal-binding</keyword>
<evidence type="ECO:0000256" key="5">
    <source>
        <dbReference type="ARBA" id="ARBA00022737"/>
    </source>
</evidence>
<dbReference type="InterPro" id="IPR031127">
    <property type="entry name" value="E3_UB_ligase_RBR"/>
</dbReference>
<dbReference type="PANTHER" id="PTHR11685">
    <property type="entry name" value="RBR FAMILY RING FINGER AND IBR DOMAIN-CONTAINING"/>
    <property type="match status" value="1"/>
</dbReference>
<dbReference type="InterPro" id="IPR002867">
    <property type="entry name" value="IBR_dom"/>
</dbReference>
<dbReference type="SUPFAM" id="SSF57850">
    <property type="entry name" value="RING/U-box"/>
    <property type="match status" value="1"/>
</dbReference>
<evidence type="ECO:0000256" key="1">
    <source>
        <dbReference type="ARBA" id="ARBA00001798"/>
    </source>
</evidence>
<evidence type="ECO:0000313" key="12">
    <source>
        <dbReference type="EMBL" id="KAF2878575.1"/>
    </source>
</evidence>
<evidence type="ECO:0000256" key="8">
    <source>
        <dbReference type="ARBA" id="ARBA00022833"/>
    </source>
</evidence>
<dbReference type="PROSITE" id="PS00518">
    <property type="entry name" value="ZF_RING_1"/>
    <property type="match status" value="1"/>
</dbReference>